<feature type="transmembrane region" description="Helical" evidence="1">
    <location>
        <begin position="206"/>
        <end position="227"/>
    </location>
</feature>
<protein>
    <recommendedName>
        <fullName evidence="4">Ig-like domain repeat protein</fullName>
    </recommendedName>
</protein>
<organism evidence="2 3">
    <name type="scientific">Candidatus Nephthysia bennettiae</name>
    <dbReference type="NCBI Taxonomy" id="3127016"/>
    <lineage>
        <taxon>Bacteria</taxon>
        <taxon>Bacillati</taxon>
        <taxon>Candidatus Dormiibacterota</taxon>
        <taxon>Candidatus Dormibacteria</taxon>
        <taxon>Candidatus Dormibacterales</taxon>
        <taxon>Candidatus Dormibacteraceae</taxon>
        <taxon>Candidatus Nephthysia</taxon>
    </lineage>
</organism>
<evidence type="ECO:0000256" key="1">
    <source>
        <dbReference type="SAM" id="Phobius"/>
    </source>
</evidence>
<keyword evidence="3" id="KW-1185">Reference proteome</keyword>
<dbReference type="AlphaFoldDB" id="A0A934K1A4"/>
<evidence type="ECO:0008006" key="4">
    <source>
        <dbReference type="Google" id="ProtNLM"/>
    </source>
</evidence>
<keyword evidence="1" id="KW-0472">Membrane</keyword>
<keyword evidence="1" id="KW-1133">Transmembrane helix</keyword>
<evidence type="ECO:0000313" key="2">
    <source>
        <dbReference type="EMBL" id="MBJ7599726.1"/>
    </source>
</evidence>
<keyword evidence="1" id="KW-0812">Transmembrane</keyword>
<dbReference type="EMBL" id="JAEKNR010000168">
    <property type="protein sequence ID" value="MBJ7599726.1"/>
    <property type="molecule type" value="Genomic_DNA"/>
</dbReference>
<name>A0A934K1A4_9BACT</name>
<dbReference type="RefSeq" id="WP_338203323.1">
    <property type="nucleotide sequence ID" value="NZ_JAEKNR010000168.1"/>
</dbReference>
<accession>A0A934K1A4</accession>
<reference evidence="2" key="1">
    <citation type="submission" date="2020-10" db="EMBL/GenBank/DDBJ databases">
        <title>Ca. Dormibacterota MAGs.</title>
        <authorList>
            <person name="Montgomery K."/>
        </authorList>
    </citation>
    <scope>NUCLEOTIDE SEQUENCE [LARGE SCALE GENOMIC DNA]</scope>
    <source>
        <strain evidence="2">SC8812_S17_10</strain>
    </source>
</reference>
<dbReference type="Proteomes" id="UP000612893">
    <property type="component" value="Unassembled WGS sequence"/>
</dbReference>
<comment type="caution">
    <text evidence="2">The sequence shown here is derived from an EMBL/GenBank/DDBJ whole genome shotgun (WGS) entry which is preliminary data.</text>
</comment>
<sequence>MKRALLVLGLAAGLYVAAAWTVAPGFYDGFGPQAPYRWVSPPPQFKSANQPPLSGQASIRVNSSGVVDAGSVFTQDGQASISFIPGSFEDPADRSPVTITVKPVASYPNAGNVHLATNVYCVTSSAPLAPGKDVLVTLTFSDQLPAPSSVYEYQGSGPWGNIGSTGTAAPFSISARAGKLECFAGGYPASAKQSASGVRVGGGQTLPIVIAVAILAVVLAGIPLALVRRRGR</sequence>
<gene>
    <name evidence="2" type="ORF">JF922_16820</name>
</gene>
<proteinExistence type="predicted"/>
<evidence type="ECO:0000313" key="3">
    <source>
        <dbReference type="Proteomes" id="UP000612893"/>
    </source>
</evidence>